<evidence type="ECO:0000256" key="1">
    <source>
        <dbReference type="ARBA" id="ARBA00004141"/>
    </source>
</evidence>
<feature type="transmembrane region" description="Helical" evidence="7">
    <location>
        <begin position="491"/>
        <end position="511"/>
    </location>
</feature>
<evidence type="ECO:0000313" key="9">
    <source>
        <dbReference type="Proteomes" id="UP001567538"/>
    </source>
</evidence>
<gene>
    <name evidence="8" type="ORF">AAHA92_07934</name>
</gene>
<feature type="transmembrane region" description="Helical" evidence="7">
    <location>
        <begin position="69"/>
        <end position="87"/>
    </location>
</feature>
<evidence type="ECO:0000256" key="5">
    <source>
        <dbReference type="ARBA" id="ARBA00023136"/>
    </source>
</evidence>
<keyword evidence="9" id="KW-1185">Reference proteome</keyword>
<comment type="similarity">
    <text evidence="6">Belongs to the major facilitator superfamily. Phosphate:H(+) symporter (TC 2.A.1.9) family.</text>
</comment>
<dbReference type="PROSITE" id="PS01022">
    <property type="entry name" value="PTR2_1"/>
    <property type="match status" value="1"/>
</dbReference>
<name>A0ABD1HLL6_SALDI</name>
<evidence type="ECO:0000256" key="7">
    <source>
        <dbReference type="SAM" id="Phobius"/>
    </source>
</evidence>
<sequence length="577" mass="63493">MEDGREEKEKGVEESLLESAREKGGFRTLPFIIGNEALEKMATFGLSPNMTLYLINEYHMRMTTAANVLFMWSAATNFMPLVGAVVADSYLGRFHTIGFGSIVCLMGIIILWSTAVIPQASPPPCDQSSNVCISATTFQFLYLCLSFGLISIGAGGIRSSSLAFGADQLEKNGFHKSPGVKQSYFGWYYASYTLSVLVALTCVVYIQENLGWGVGFAVPGVLMLVAVTSFFFASPFYVRFKSSSSLITGFFQVAVASFRNRHLKFSDSMSDVYHCKNGSGRVIPSEKLRFLNKACVVRDVENQLTTDGRAANSWRLCTVERVEELKALLRVVPIWSSGMIMSINLSQSTFPVLQAVSMDRHITSSFEIPAASFGMFVVVAVILWVVLYDRMFLPLASHIKGRPVRVSTRVRMGIGIFLSFLAMLVSATVEAIRRYVATKDDGKVNHPQSVVAMSALWLVPQNFLTGFAEASNAIAQNEFYFSELPRSMSSIASTLLGIGMCLANILASSIMNTVDYFSQQGGDESWISSNINKGHYDYYYLVLAGLSMANMLYFLGCSAAFGPSRDDGKPLEEEDEL</sequence>
<comment type="similarity">
    <text evidence="2">Belongs to the major facilitator superfamily. Proton-dependent oligopeptide transporter (POT/PTR) (TC 2.A.17) family.</text>
</comment>
<accession>A0ABD1HLL6</accession>
<keyword evidence="4 7" id="KW-1133">Transmembrane helix</keyword>
<comment type="caution">
    <text evidence="8">The sequence shown here is derived from an EMBL/GenBank/DDBJ whole genome shotgun (WGS) entry which is preliminary data.</text>
</comment>
<dbReference type="SUPFAM" id="SSF103473">
    <property type="entry name" value="MFS general substrate transporter"/>
    <property type="match status" value="1"/>
</dbReference>
<feature type="transmembrane region" description="Helical" evidence="7">
    <location>
        <begin position="409"/>
        <end position="429"/>
    </location>
</feature>
<dbReference type="Pfam" id="PF00854">
    <property type="entry name" value="PTR2"/>
    <property type="match status" value="1"/>
</dbReference>
<evidence type="ECO:0000256" key="3">
    <source>
        <dbReference type="ARBA" id="ARBA00022692"/>
    </source>
</evidence>
<feature type="transmembrane region" description="Helical" evidence="7">
    <location>
        <begin position="366"/>
        <end position="388"/>
    </location>
</feature>
<dbReference type="Gene3D" id="1.20.1250.20">
    <property type="entry name" value="MFS general substrate transporter like domains"/>
    <property type="match status" value="1"/>
</dbReference>
<keyword evidence="5 7" id="KW-0472">Membrane</keyword>
<proteinExistence type="inferred from homology"/>
<evidence type="ECO:0000256" key="6">
    <source>
        <dbReference type="ARBA" id="ARBA00044504"/>
    </source>
</evidence>
<feature type="transmembrane region" description="Helical" evidence="7">
    <location>
        <begin position="538"/>
        <end position="561"/>
    </location>
</feature>
<evidence type="ECO:0000256" key="2">
    <source>
        <dbReference type="ARBA" id="ARBA00005982"/>
    </source>
</evidence>
<dbReference type="AlphaFoldDB" id="A0ABD1HLL6"/>
<dbReference type="InterPro" id="IPR036259">
    <property type="entry name" value="MFS_trans_sf"/>
</dbReference>
<dbReference type="GO" id="GO:0016020">
    <property type="term" value="C:membrane"/>
    <property type="evidence" value="ECO:0007669"/>
    <property type="project" value="UniProtKB-SubCell"/>
</dbReference>
<dbReference type="Proteomes" id="UP001567538">
    <property type="component" value="Unassembled WGS sequence"/>
</dbReference>
<dbReference type="EMBL" id="JBEAFC010000004">
    <property type="protein sequence ID" value="KAL1557347.1"/>
    <property type="molecule type" value="Genomic_DNA"/>
</dbReference>
<feature type="transmembrane region" description="Helical" evidence="7">
    <location>
        <begin position="140"/>
        <end position="164"/>
    </location>
</feature>
<comment type="subcellular location">
    <subcellularLocation>
        <location evidence="1">Membrane</location>
        <topology evidence="1">Multi-pass membrane protein</topology>
    </subcellularLocation>
</comment>
<reference evidence="8 9" key="1">
    <citation type="submission" date="2024-06" db="EMBL/GenBank/DDBJ databases">
        <title>A chromosome level genome sequence of Diviner's sage (Salvia divinorum).</title>
        <authorList>
            <person name="Ford S.A."/>
            <person name="Ro D.-K."/>
            <person name="Ness R.W."/>
            <person name="Phillips M.A."/>
        </authorList>
    </citation>
    <scope>NUCLEOTIDE SEQUENCE [LARGE SCALE GENOMIC DNA]</scope>
    <source>
        <strain evidence="8">SAF-2024a</strain>
        <tissue evidence="8">Leaf</tissue>
    </source>
</reference>
<dbReference type="PANTHER" id="PTHR11654">
    <property type="entry name" value="OLIGOPEPTIDE TRANSPORTER-RELATED"/>
    <property type="match status" value="1"/>
</dbReference>
<dbReference type="InterPro" id="IPR000109">
    <property type="entry name" value="POT_fam"/>
</dbReference>
<dbReference type="CDD" id="cd17416">
    <property type="entry name" value="MFS_NPF1_2"/>
    <property type="match status" value="1"/>
</dbReference>
<evidence type="ECO:0000256" key="4">
    <source>
        <dbReference type="ARBA" id="ARBA00022989"/>
    </source>
</evidence>
<protein>
    <submittedName>
        <fullName evidence="8">Protein NRT1/ PTR FAMILY 1.2-like isoform X2</fullName>
    </submittedName>
</protein>
<feature type="transmembrane region" description="Helical" evidence="7">
    <location>
        <begin position="212"/>
        <end position="238"/>
    </location>
</feature>
<evidence type="ECO:0000313" key="8">
    <source>
        <dbReference type="EMBL" id="KAL1557347.1"/>
    </source>
</evidence>
<organism evidence="8 9">
    <name type="scientific">Salvia divinorum</name>
    <name type="common">Maria pastora</name>
    <name type="synonym">Diviner's sage</name>
    <dbReference type="NCBI Taxonomy" id="28513"/>
    <lineage>
        <taxon>Eukaryota</taxon>
        <taxon>Viridiplantae</taxon>
        <taxon>Streptophyta</taxon>
        <taxon>Embryophyta</taxon>
        <taxon>Tracheophyta</taxon>
        <taxon>Spermatophyta</taxon>
        <taxon>Magnoliopsida</taxon>
        <taxon>eudicotyledons</taxon>
        <taxon>Gunneridae</taxon>
        <taxon>Pentapetalae</taxon>
        <taxon>asterids</taxon>
        <taxon>lamiids</taxon>
        <taxon>Lamiales</taxon>
        <taxon>Lamiaceae</taxon>
        <taxon>Nepetoideae</taxon>
        <taxon>Mentheae</taxon>
        <taxon>Salviinae</taxon>
        <taxon>Salvia</taxon>
        <taxon>Salvia subgen. Calosphace</taxon>
    </lineage>
</organism>
<dbReference type="InterPro" id="IPR018456">
    <property type="entry name" value="PTR2_symporter_CS"/>
</dbReference>
<feature type="transmembrane region" description="Helical" evidence="7">
    <location>
        <begin position="185"/>
        <end position="206"/>
    </location>
</feature>
<keyword evidence="3 7" id="KW-0812">Transmembrane</keyword>
<feature type="transmembrane region" description="Helical" evidence="7">
    <location>
        <begin position="99"/>
        <end position="120"/>
    </location>
</feature>